<comment type="caution">
    <text evidence="2">The sequence shown here is derived from an EMBL/GenBank/DDBJ whole genome shotgun (WGS) entry which is preliminary data.</text>
</comment>
<feature type="region of interest" description="Disordered" evidence="1">
    <location>
        <begin position="1"/>
        <end position="30"/>
    </location>
</feature>
<sequence length="30" mass="3430">MKHSLRTATLNPSPQRQVMSFDSDTLRLAQ</sequence>
<evidence type="ECO:0000313" key="3">
    <source>
        <dbReference type="Proteomes" id="UP000076154"/>
    </source>
</evidence>
<dbReference type="Proteomes" id="UP000076154">
    <property type="component" value="Unassembled WGS sequence"/>
</dbReference>
<reference evidence="2" key="1">
    <citation type="submission" date="2018-04" db="EMBL/GenBank/DDBJ databases">
        <title>Whole genome sequencing of Hypsizygus marmoreus.</title>
        <authorList>
            <person name="Choi I.-G."/>
            <person name="Min B."/>
            <person name="Kim J.-G."/>
            <person name="Kim S."/>
            <person name="Oh Y.-L."/>
            <person name="Kong W.-S."/>
            <person name="Park H."/>
            <person name="Jeong J."/>
            <person name="Song E.-S."/>
        </authorList>
    </citation>
    <scope>NUCLEOTIDE SEQUENCE [LARGE SCALE GENOMIC DNA]</scope>
    <source>
        <strain evidence="2">51987-8</strain>
    </source>
</reference>
<organism evidence="2 3">
    <name type="scientific">Hypsizygus marmoreus</name>
    <name type="common">White beech mushroom</name>
    <name type="synonym">Agaricus marmoreus</name>
    <dbReference type="NCBI Taxonomy" id="39966"/>
    <lineage>
        <taxon>Eukaryota</taxon>
        <taxon>Fungi</taxon>
        <taxon>Dikarya</taxon>
        <taxon>Basidiomycota</taxon>
        <taxon>Agaricomycotina</taxon>
        <taxon>Agaricomycetes</taxon>
        <taxon>Agaricomycetidae</taxon>
        <taxon>Agaricales</taxon>
        <taxon>Tricholomatineae</taxon>
        <taxon>Lyophyllaceae</taxon>
        <taxon>Hypsizygus</taxon>
    </lineage>
</organism>
<dbReference type="InParanoid" id="A0A369JQX4"/>
<evidence type="ECO:0000313" key="2">
    <source>
        <dbReference type="EMBL" id="RDB22083.1"/>
    </source>
</evidence>
<dbReference type="AlphaFoldDB" id="A0A369JQX4"/>
<dbReference type="EMBL" id="LUEZ02000053">
    <property type="protein sequence ID" value="RDB22083.1"/>
    <property type="molecule type" value="Genomic_DNA"/>
</dbReference>
<accession>A0A369JQX4</accession>
<proteinExistence type="predicted"/>
<evidence type="ECO:0000256" key="1">
    <source>
        <dbReference type="SAM" id="MobiDB-lite"/>
    </source>
</evidence>
<feature type="compositionally biased region" description="Polar residues" evidence="1">
    <location>
        <begin position="1"/>
        <end position="23"/>
    </location>
</feature>
<keyword evidence="3" id="KW-1185">Reference proteome</keyword>
<gene>
    <name evidence="2" type="ORF">Hypma_011165</name>
</gene>
<protein>
    <submittedName>
        <fullName evidence="2">Uncharacterized protein</fullName>
    </submittedName>
</protein>
<name>A0A369JQX4_HYPMA</name>